<organism evidence="10 11">
    <name type="scientific">Triparma laevis f. inornata</name>
    <dbReference type="NCBI Taxonomy" id="1714386"/>
    <lineage>
        <taxon>Eukaryota</taxon>
        <taxon>Sar</taxon>
        <taxon>Stramenopiles</taxon>
        <taxon>Ochrophyta</taxon>
        <taxon>Bolidophyceae</taxon>
        <taxon>Parmales</taxon>
        <taxon>Triparmaceae</taxon>
        <taxon>Triparma</taxon>
    </lineage>
</organism>
<dbReference type="Proteomes" id="UP001162640">
    <property type="component" value="Unassembled WGS sequence"/>
</dbReference>
<keyword evidence="3" id="KW-0813">Transport</keyword>
<evidence type="ECO:0000256" key="1">
    <source>
        <dbReference type="ARBA" id="ARBA00004651"/>
    </source>
</evidence>
<dbReference type="SUPFAM" id="SSF143865">
    <property type="entry name" value="CorA soluble domain-like"/>
    <property type="match status" value="1"/>
</dbReference>
<keyword evidence="4" id="KW-1003">Cell membrane</keyword>
<feature type="region of interest" description="Disordered" evidence="8">
    <location>
        <begin position="23"/>
        <end position="46"/>
    </location>
</feature>
<dbReference type="PANTHER" id="PTHR46494:SF1">
    <property type="entry name" value="CORA FAMILY METAL ION TRANSPORTER (EUROFUNG)"/>
    <property type="match status" value="1"/>
</dbReference>
<dbReference type="AlphaFoldDB" id="A0A9W7AWB4"/>
<evidence type="ECO:0000256" key="9">
    <source>
        <dbReference type="SAM" id="Phobius"/>
    </source>
</evidence>
<dbReference type="GO" id="GO:0050897">
    <property type="term" value="F:cobalt ion binding"/>
    <property type="evidence" value="ECO:0007669"/>
    <property type="project" value="TreeGrafter"/>
</dbReference>
<evidence type="ECO:0000256" key="7">
    <source>
        <dbReference type="ARBA" id="ARBA00023136"/>
    </source>
</evidence>
<proteinExistence type="inferred from homology"/>
<evidence type="ECO:0000256" key="5">
    <source>
        <dbReference type="ARBA" id="ARBA00022692"/>
    </source>
</evidence>
<evidence type="ECO:0000256" key="8">
    <source>
        <dbReference type="SAM" id="MobiDB-lite"/>
    </source>
</evidence>
<feature type="compositionally biased region" description="Basic and acidic residues" evidence="8">
    <location>
        <begin position="503"/>
        <end position="533"/>
    </location>
</feature>
<dbReference type="GO" id="GO:0015095">
    <property type="term" value="F:magnesium ion transmembrane transporter activity"/>
    <property type="evidence" value="ECO:0007669"/>
    <property type="project" value="TreeGrafter"/>
</dbReference>
<dbReference type="GO" id="GO:0000287">
    <property type="term" value="F:magnesium ion binding"/>
    <property type="evidence" value="ECO:0007669"/>
    <property type="project" value="TreeGrafter"/>
</dbReference>
<evidence type="ECO:0000313" key="11">
    <source>
        <dbReference type="Proteomes" id="UP001162640"/>
    </source>
</evidence>
<dbReference type="GO" id="GO:0015087">
    <property type="term" value="F:cobalt ion transmembrane transporter activity"/>
    <property type="evidence" value="ECO:0007669"/>
    <property type="project" value="TreeGrafter"/>
</dbReference>
<dbReference type="Pfam" id="PF01544">
    <property type="entry name" value="CorA"/>
    <property type="match status" value="1"/>
</dbReference>
<evidence type="ECO:0000313" key="10">
    <source>
        <dbReference type="EMBL" id="GMH76253.1"/>
    </source>
</evidence>
<feature type="region of interest" description="Disordered" evidence="8">
    <location>
        <begin position="491"/>
        <end position="541"/>
    </location>
</feature>
<dbReference type="PANTHER" id="PTHR46494">
    <property type="entry name" value="CORA FAMILY METAL ION TRANSPORTER (EUROFUNG)"/>
    <property type="match status" value="1"/>
</dbReference>
<evidence type="ECO:0008006" key="12">
    <source>
        <dbReference type="Google" id="ProtNLM"/>
    </source>
</evidence>
<dbReference type="InterPro" id="IPR045861">
    <property type="entry name" value="CorA_cytoplasmic_dom"/>
</dbReference>
<sequence>MSKWQRASNVVATGTAIQQIKVKPKNSNLSPNKVGSPNLRRPSLDKKDSWKIKAKTLAKVDLEGQAKAWVIDYGRDGSNNSHYNEQKGDVEHERFGNYDANIPTLLQEQKAKPEGCVRWTNLDIDLDHPGQIHVLNCYLSSALGPHAAALALESISASGQRARMQFFNGVFFLLSKIPSMPDEFAERDAATIFRLHDELLHPSKDLGKEEEGFIEFELIIFIVDPKSQEVSTIQVGKEGDVWDDLRSSLKEDKGGHHDVRNRSAGILLWNLLNEALRECDHIDESFEAIIAPMLNHFETGEKIVSKDDHRMATALKSEMSAISRQVHPLRDVFVAMADHDFPVHVCTGQDVPEEVMYFEDLRDKSLRIIDNISDHADHCTRLQEALVLSDDRRDAKVQFFISVTLAVFSPLSFVVGFYGMNFVGECPPDHDGLSACKGGIPELFWPGGYIYVWILIAIVSVSAIVSFWVLGIISLPRLPWARSKHSEAQEIGIMQNPATSPKNGREKSTKEVRSQKVERRDEDVARSFHERSMKRSAPIAP</sequence>
<dbReference type="SUPFAM" id="SSF144083">
    <property type="entry name" value="Magnesium transport protein CorA, transmembrane region"/>
    <property type="match status" value="1"/>
</dbReference>
<name>A0A9W7AWB4_9STRA</name>
<dbReference type="InterPro" id="IPR002523">
    <property type="entry name" value="MgTranspt_CorA/ZnTranspt_ZntB"/>
</dbReference>
<evidence type="ECO:0000256" key="6">
    <source>
        <dbReference type="ARBA" id="ARBA00022989"/>
    </source>
</evidence>
<reference evidence="11" key="1">
    <citation type="journal article" date="2023" name="Commun. Biol.">
        <title>Genome analysis of Parmales, the sister group of diatoms, reveals the evolutionary specialization of diatoms from phago-mixotrophs to photoautotrophs.</title>
        <authorList>
            <person name="Ban H."/>
            <person name="Sato S."/>
            <person name="Yoshikawa S."/>
            <person name="Yamada K."/>
            <person name="Nakamura Y."/>
            <person name="Ichinomiya M."/>
            <person name="Sato N."/>
            <person name="Blanc-Mathieu R."/>
            <person name="Endo H."/>
            <person name="Kuwata A."/>
            <person name="Ogata H."/>
        </authorList>
    </citation>
    <scope>NUCLEOTIDE SEQUENCE [LARGE SCALE GENOMIC DNA]</scope>
</reference>
<comment type="similarity">
    <text evidence="2">Belongs to the CorA metal ion transporter (MIT) (TC 1.A.35) family.</text>
</comment>
<keyword evidence="7 9" id="KW-0472">Membrane</keyword>
<dbReference type="EMBL" id="BLQM01000218">
    <property type="protein sequence ID" value="GMH76253.1"/>
    <property type="molecule type" value="Genomic_DNA"/>
</dbReference>
<dbReference type="InterPro" id="IPR045863">
    <property type="entry name" value="CorA_TM1_TM2"/>
</dbReference>
<comment type="caution">
    <text evidence="10">The sequence shown here is derived from an EMBL/GenBank/DDBJ whole genome shotgun (WGS) entry which is preliminary data.</text>
</comment>
<evidence type="ECO:0000256" key="2">
    <source>
        <dbReference type="ARBA" id="ARBA00009765"/>
    </source>
</evidence>
<keyword evidence="6 9" id="KW-1133">Transmembrane helix</keyword>
<comment type="subcellular location">
    <subcellularLocation>
        <location evidence="1">Cell membrane</location>
        <topology evidence="1">Multi-pass membrane protein</topology>
    </subcellularLocation>
</comment>
<gene>
    <name evidence="10" type="ORF">TL16_g07014</name>
</gene>
<evidence type="ECO:0000256" key="4">
    <source>
        <dbReference type="ARBA" id="ARBA00022475"/>
    </source>
</evidence>
<accession>A0A9W7AWB4</accession>
<dbReference type="GO" id="GO:0005886">
    <property type="term" value="C:plasma membrane"/>
    <property type="evidence" value="ECO:0007669"/>
    <property type="project" value="UniProtKB-SubCell"/>
</dbReference>
<protein>
    <recommendedName>
        <fullName evidence="12">Magnesium transporter</fullName>
    </recommendedName>
</protein>
<feature type="transmembrane region" description="Helical" evidence="9">
    <location>
        <begin position="450"/>
        <end position="475"/>
    </location>
</feature>
<feature type="transmembrane region" description="Helical" evidence="9">
    <location>
        <begin position="399"/>
        <end position="420"/>
    </location>
</feature>
<keyword evidence="5 9" id="KW-0812">Transmembrane</keyword>
<evidence type="ECO:0000256" key="3">
    <source>
        <dbReference type="ARBA" id="ARBA00022448"/>
    </source>
</evidence>
<feature type="compositionally biased region" description="Polar residues" evidence="8">
    <location>
        <begin position="25"/>
        <end position="35"/>
    </location>
</feature>
<dbReference type="Gene3D" id="1.20.58.340">
    <property type="entry name" value="Magnesium transport protein CorA, transmembrane region"/>
    <property type="match status" value="2"/>
</dbReference>